<organism evidence="1">
    <name type="scientific">Brassica napus</name>
    <name type="common">Rape</name>
    <dbReference type="NCBI Taxonomy" id="3708"/>
    <lineage>
        <taxon>Eukaryota</taxon>
        <taxon>Viridiplantae</taxon>
        <taxon>Streptophyta</taxon>
        <taxon>Embryophyta</taxon>
        <taxon>Tracheophyta</taxon>
        <taxon>Spermatophyta</taxon>
        <taxon>Magnoliopsida</taxon>
        <taxon>eudicotyledons</taxon>
        <taxon>Gunneridae</taxon>
        <taxon>Pentapetalae</taxon>
        <taxon>rosids</taxon>
        <taxon>malvids</taxon>
        <taxon>Brassicales</taxon>
        <taxon>Brassicaceae</taxon>
        <taxon>Brassiceae</taxon>
        <taxon>Brassica</taxon>
    </lineage>
</organism>
<dbReference type="AlphaFoldDB" id="A0A817AX35"/>
<accession>A0A817AX35</accession>
<protein>
    <submittedName>
        <fullName evidence="1">(rape) hypothetical protein</fullName>
    </submittedName>
</protein>
<reference evidence="1" key="1">
    <citation type="submission" date="2021-01" db="EMBL/GenBank/DDBJ databases">
        <authorList>
            <consortium name="Genoscope - CEA"/>
            <person name="William W."/>
        </authorList>
    </citation>
    <scope>NUCLEOTIDE SEQUENCE</scope>
</reference>
<gene>
    <name evidence="1" type="ORF">DARMORV10_A10P07060.1</name>
</gene>
<dbReference type="Proteomes" id="UP001295469">
    <property type="component" value="Chromosome A10"/>
</dbReference>
<name>A0A817AX35_BRANA</name>
<sequence length="171" mass="18963">MCLQATRHAHRVYVGGLSPVANEEIDGIRLYRQRSSCEIELPCGADEHVTAGPSGNNSCMLYSSCDRGLSQRQHGRHETRRVKVCSHTKHNLHEQTHDKHYKSTSTGSTHNNPSLIFSYRLSLTIKISRSAVSTRGVPFGWALCGGSLDSSRVFVARQPMAFALYFEDGGE</sequence>
<proteinExistence type="predicted"/>
<dbReference type="EMBL" id="HG994364">
    <property type="protein sequence ID" value="CAF2317995.1"/>
    <property type="molecule type" value="Genomic_DNA"/>
</dbReference>
<evidence type="ECO:0000313" key="1">
    <source>
        <dbReference type="EMBL" id="CAF2317995.1"/>
    </source>
</evidence>